<organism evidence="3 4">
    <name type="scientific">Sediminicola luteus</name>
    <dbReference type="NCBI Taxonomy" id="319238"/>
    <lineage>
        <taxon>Bacteria</taxon>
        <taxon>Pseudomonadati</taxon>
        <taxon>Bacteroidota</taxon>
        <taxon>Flavobacteriia</taxon>
        <taxon>Flavobacteriales</taxon>
        <taxon>Flavobacteriaceae</taxon>
        <taxon>Sediminicola</taxon>
    </lineage>
</organism>
<evidence type="ECO:0000259" key="2">
    <source>
        <dbReference type="Pfam" id="PF22725"/>
    </source>
</evidence>
<feature type="domain" description="Gfo/Idh/MocA-like oxidoreductase N-terminal" evidence="1">
    <location>
        <begin position="25"/>
        <end position="144"/>
    </location>
</feature>
<gene>
    <name evidence="3" type="ORF">B7P33_04195</name>
</gene>
<dbReference type="AlphaFoldDB" id="A0A2A4GDH4"/>
<comment type="caution">
    <text evidence="3">The sequence shown here is derived from an EMBL/GenBank/DDBJ whole genome shotgun (WGS) entry which is preliminary data.</text>
</comment>
<proteinExistence type="predicted"/>
<dbReference type="EMBL" id="NBWU01000001">
    <property type="protein sequence ID" value="PCE66503.1"/>
    <property type="molecule type" value="Genomic_DNA"/>
</dbReference>
<dbReference type="InterPro" id="IPR055170">
    <property type="entry name" value="GFO_IDH_MocA-like_dom"/>
</dbReference>
<protein>
    <submittedName>
        <fullName evidence="3">Oxidoreductase</fullName>
    </submittedName>
</protein>
<evidence type="ECO:0000259" key="1">
    <source>
        <dbReference type="Pfam" id="PF01408"/>
    </source>
</evidence>
<keyword evidence="4" id="KW-1185">Reference proteome</keyword>
<accession>A0A2A4GDH4</accession>
<dbReference type="InterPro" id="IPR051450">
    <property type="entry name" value="Gfo/Idh/MocA_Oxidoreductases"/>
</dbReference>
<dbReference type="Gene3D" id="3.30.360.10">
    <property type="entry name" value="Dihydrodipicolinate Reductase, domain 2"/>
    <property type="match status" value="1"/>
</dbReference>
<name>A0A2A4GDH4_9FLAO</name>
<dbReference type="RefSeq" id="WP_097442025.1">
    <property type="nucleotide sequence ID" value="NZ_NBWU01000001.1"/>
</dbReference>
<evidence type="ECO:0000313" key="4">
    <source>
        <dbReference type="Proteomes" id="UP000219559"/>
    </source>
</evidence>
<dbReference type="Gene3D" id="3.40.50.720">
    <property type="entry name" value="NAD(P)-binding Rossmann-like Domain"/>
    <property type="match status" value="1"/>
</dbReference>
<dbReference type="PANTHER" id="PTHR43377:SF1">
    <property type="entry name" value="BILIVERDIN REDUCTASE A"/>
    <property type="match status" value="1"/>
</dbReference>
<dbReference type="GO" id="GO:0000166">
    <property type="term" value="F:nucleotide binding"/>
    <property type="evidence" value="ECO:0007669"/>
    <property type="project" value="InterPro"/>
</dbReference>
<sequence>MKKVIVIFVCVLGMQWGYSHEQPIRLGVVGLTHAHVGWILERDTSLTDIRMVGIVEPNQDLAQRYSEQFGFPLEMVYADIDSMLDAVKPEAVAAFNDIYGHLEVVRACAPRGVHVMVEKPLAVSNAHAKEMAQLAQKHGIHLLTNYETSWYASNEKVYRSLKAGAVGPVRKVVIRDGHKGPKKIGVNAEFLAWLTDPKLNGGGALTDFGCYGANLMTWLMDGERPKSVTAITQQMQPENNPNVDDDATIILTYDTANATIQASWDWPMGRKDLEVYGLTGALYADSPNRFRIRKAQGYSDYSEQVLDLEDRPAPWNEPFALFAAVIRDEITLEKYDPYSLENNLLVVAILEAARTSAETKRTVSLN</sequence>
<dbReference type="Pfam" id="PF01408">
    <property type="entry name" value="GFO_IDH_MocA"/>
    <property type="match status" value="1"/>
</dbReference>
<reference evidence="3 4" key="1">
    <citation type="submission" date="2017-04" db="EMBL/GenBank/DDBJ databases">
        <title>A new member of the family Flavobacteriaceae isolated from ascidians.</title>
        <authorList>
            <person name="Chen L."/>
        </authorList>
    </citation>
    <scope>NUCLEOTIDE SEQUENCE [LARGE SCALE GENOMIC DNA]</scope>
    <source>
        <strain evidence="3 4">HQA918</strain>
    </source>
</reference>
<dbReference type="SUPFAM" id="SSF51735">
    <property type="entry name" value="NAD(P)-binding Rossmann-fold domains"/>
    <property type="match status" value="1"/>
</dbReference>
<dbReference type="Proteomes" id="UP000219559">
    <property type="component" value="Unassembled WGS sequence"/>
</dbReference>
<dbReference type="OrthoDB" id="9815825at2"/>
<dbReference type="InterPro" id="IPR000683">
    <property type="entry name" value="Gfo/Idh/MocA-like_OxRdtase_N"/>
</dbReference>
<feature type="domain" description="GFO/IDH/MocA-like oxidoreductase" evidence="2">
    <location>
        <begin position="156"/>
        <end position="282"/>
    </location>
</feature>
<dbReference type="PANTHER" id="PTHR43377">
    <property type="entry name" value="BILIVERDIN REDUCTASE A"/>
    <property type="match status" value="1"/>
</dbReference>
<evidence type="ECO:0000313" key="3">
    <source>
        <dbReference type="EMBL" id="PCE66503.1"/>
    </source>
</evidence>
<dbReference type="InterPro" id="IPR036291">
    <property type="entry name" value="NAD(P)-bd_dom_sf"/>
</dbReference>
<dbReference type="SUPFAM" id="SSF55347">
    <property type="entry name" value="Glyceraldehyde-3-phosphate dehydrogenase-like, C-terminal domain"/>
    <property type="match status" value="1"/>
</dbReference>
<dbReference type="Pfam" id="PF22725">
    <property type="entry name" value="GFO_IDH_MocA_C3"/>
    <property type="match status" value="1"/>
</dbReference>